<evidence type="ECO:0000313" key="1">
    <source>
        <dbReference type="EMBL" id="SVC13193.1"/>
    </source>
</evidence>
<name>A0A382JPR4_9ZZZZ</name>
<dbReference type="AlphaFoldDB" id="A0A382JPR4"/>
<sequence>MQMSHPICTQMVEEKEKPPQATYEANDHNCRYHPGNTDGEKVSLISQGMCPVAYLHIYPTLFALHLNQKDSKKKIDPAQLKICCPLGSDGVSFKAYTTKVKMTLIDYGKNFFSKRNPWLRQIVNLVYPVEQFDKNTHIEAVSEGNGCPFGIKKGDTFNFNLDRRDEFCPAAFNSVYPLLGTGKDNFSVGCPDYRTNVRFSLVKDQQASNLQEQARCDSYFSKVKIVDTFGDFDCPIEKHQWYSIDEVVEASGIRCFSSFHTAFPYFYALYNGGQLGFLTGERYTAGISCPNASYLIKYKVSRDKGGYKYTCEKDHQDCPRKIKMNEEIVIENFENALPFYHGLSDLYTALLKTESQEISITSMRGKTGLVWSIMQDNSLKKTISDKI</sequence>
<proteinExistence type="predicted"/>
<accession>A0A382JPR4</accession>
<protein>
    <recommendedName>
        <fullName evidence="2">TIGR04076 family protein</fullName>
    </recommendedName>
</protein>
<dbReference type="EMBL" id="UINC01075223">
    <property type="protein sequence ID" value="SVC13193.1"/>
    <property type="molecule type" value="Genomic_DNA"/>
</dbReference>
<evidence type="ECO:0008006" key="2">
    <source>
        <dbReference type="Google" id="ProtNLM"/>
    </source>
</evidence>
<reference evidence="1" key="1">
    <citation type="submission" date="2018-05" db="EMBL/GenBank/DDBJ databases">
        <authorList>
            <person name="Lanie J.A."/>
            <person name="Ng W.-L."/>
            <person name="Kazmierczak K.M."/>
            <person name="Andrzejewski T.M."/>
            <person name="Davidsen T.M."/>
            <person name="Wayne K.J."/>
            <person name="Tettelin H."/>
            <person name="Glass J.I."/>
            <person name="Rusch D."/>
            <person name="Podicherti R."/>
            <person name="Tsui H.-C.T."/>
            <person name="Winkler M.E."/>
        </authorList>
    </citation>
    <scope>NUCLEOTIDE SEQUENCE</scope>
</reference>
<organism evidence="1">
    <name type="scientific">marine metagenome</name>
    <dbReference type="NCBI Taxonomy" id="408172"/>
    <lineage>
        <taxon>unclassified sequences</taxon>
        <taxon>metagenomes</taxon>
        <taxon>ecological metagenomes</taxon>
    </lineage>
</organism>
<gene>
    <name evidence="1" type="ORF">METZ01_LOCUS266047</name>
</gene>